<dbReference type="Pfam" id="PF00483">
    <property type="entry name" value="NTP_transferase"/>
    <property type="match status" value="1"/>
</dbReference>
<dbReference type="CDD" id="cd04181">
    <property type="entry name" value="NTP_transferase"/>
    <property type="match status" value="1"/>
</dbReference>
<gene>
    <name evidence="2" type="ORF">MNODULE_00465</name>
</gene>
<dbReference type="PANTHER" id="PTHR22572">
    <property type="entry name" value="SUGAR-1-PHOSPHATE GUANYL TRANSFERASE"/>
    <property type="match status" value="1"/>
</dbReference>
<reference evidence="2 3" key="1">
    <citation type="journal article" date="2020" name="Nature">
        <title>Bacterial chemolithoautotrophy via manganese oxidation.</title>
        <authorList>
            <person name="Yu H."/>
            <person name="Leadbetter J.R."/>
        </authorList>
    </citation>
    <scope>NUCLEOTIDE SEQUENCE [LARGE SCALE GENOMIC DNA]</scope>
    <source>
        <strain evidence="2 3">Mn-1</strain>
    </source>
</reference>
<proteinExistence type="predicted"/>
<dbReference type="InterPro" id="IPR029044">
    <property type="entry name" value="Nucleotide-diphossugar_trans"/>
</dbReference>
<protein>
    <submittedName>
        <fullName evidence="2">Nucleotidyltransferase family protein</fullName>
    </submittedName>
</protein>
<dbReference type="InterPro" id="IPR005835">
    <property type="entry name" value="NTP_transferase_dom"/>
</dbReference>
<dbReference type="AlphaFoldDB" id="A0A7X6DL78"/>
<evidence type="ECO:0000259" key="1">
    <source>
        <dbReference type="Pfam" id="PF00483"/>
    </source>
</evidence>
<dbReference type="InterPro" id="IPR050486">
    <property type="entry name" value="Mannose-1P_guanyltransferase"/>
</dbReference>
<dbReference type="EMBL" id="VTOW01000001">
    <property type="protein sequence ID" value="NKE69225.1"/>
    <property type="molecule type" value="Genomic_DNA"/>
</dbReference>
<dbReference type="RefSeq" id="WP_168057543.1">
    <property type="nucleotide sequence ID" value="NZ_VTOW01000001.1"/>
</dbReference>
<evidence type="ECO:0000313" key="3">
    <source>
        <dbReference type="Proteomes" id="UP000534783"/>
    </source>
</evidence>
<keyword evidence="2" id="KW-0808">Transferase</keyword>
<dbReference type="GO" id="GO:0016740">
    <property type="term" value="F:transferase activity"/>
    <property type="evidence" value="ECO:0007669"/>
    <property type="project" value="UniProtKB-KW"/>
</dbReference>
<comment type="caution">
    <text evidence="2">The sequence shown here is derived from an EMBL/GenBank/DDBJ whole genome shotgun (WGS) entry which is preliminary data.</text>
</comment>
<dbReference type="Proteomes" id="UP000534783">
    <property type="component" value="Unassembled WGS sequence"/>
</dbReference>
<dbReference type="SUPFAM" id="SSF53448">
    <property type="entry name" value="Nucleotide-diphospho-sugar transferases"/>
    <property type="match status" value="1"/>
</dbReference>
<organism evidence="2 3">
    <name type="scientific">Candidatus Manganitrophus noduliformans</name>
    <dbReference type="NCBI Taxonomy" id="2606439"/>
    <lineage>
        <taxon>Bacteria</taxon>
        <taxon>Pseudomonadati</taxon>
        <taxon>Nitrospirota</taxon>
        <taxon>Nitrospiria</taxon>
        <taxon>Candidatus Troglogloeales</taxon>
        <taxon>Candidatus Manganitrophaceae</taxon>
        <taxon>Candidatus Manganitrophus</taxon>
    </lineage>
</organism>
<keyword evidence="3" id="KW-1185">Reference proteome</keyword>
<feature type="domain" description="Nucleotidyl transferase" evidence="1">
    <location>
        <begin position="2"/>
        <end position="234"/>
    </location>
</feature>
<name>A0A7X6DL78_9BACT</name>
<accession>A0A7X6DL78</accession>
<dbReference type="Gene3D" id="3.90.550.10">
    <property type="entry name" value="Spore Coat Polysaccharide Biosynthesis Protein SpsA, Chain A"/>
    <property type="match status" value="1"/>
</dbReference>
<sequence>MKAMILAAGYGTRLRPLTNDLPKPLLPVGPRPLIYYNLLLLKKYGITDVFINVHYLADKIIKEVGNGLRLGMNITYSEEPQILGTGGGIKQIQTAIARGTFLVVNADILIDLNLDKLVEFHHRKKAAATLVLRDDPEVDRFGAIEVDPKDQIRNILGKTSWSGEKSRRMMFTGVHVMEPHVMDYVPPRTFYSITDAYVEMLRQNEKLFGYVTRGYWNDIGELDRYKKADRDLKQGKIRLSYIRSETAV</sequence>
<evidence type="ECO:0000313" key="2">
    <source>
        <dbReference type="EMBL" id="NKE69225.1"/>
    </source>
</evidence>